<reference evidence="1" key="1">
    <citation type="submission" date="2021-06" db="EMBL/GenBank/DDBJ databases">
        <authorList>
            <person name="Huq M.A."/>
        </authorList>
    </citation>
    <scope>NUCLEOTIDE SEQUENCE</scope>
    <source>
        <strain evidence="1">MAH-26</strain>
    </source>
</reference>
<dbReference type="AlphaFoldDB" id="A0A9E2W4H2"/>
<evidence type="ECO:0008006" key="3">
    <source>
        <dbReference type="Google" id="ProtNLM"/>
    </source>
</evidence>
<sequence length="348" mass="40829">MTQHSLTVGQLLDALKIEIFDKSPQNDFQRKCLERETSLKHYIDVCGIIVHQLVEMPGLSHRNISHWKKAKAKECIENLVNYTEELINELDRKKIENYCRRITSSFLPFSRNVFEPDITLLTLNSYYGVILTDVYWIPDLTIYEAMQIAGGNLKVEELGKRTPSKKSQINQLLKNNPKIFQIYRSHLNTIDEAFKCYDKNINKAFNLLLLTSIEGLTRQLGQYLVSKQNLDVNVHSDKYNSLDAFLRKIPWKEEIKISKTRLALLTSHYKSINYNDPLVDLPKPFEEVFINLKTRLDFLRRRFKENRDLVLHGQETDYDKPYNGYINSSALYEVLETILKCHKIHENK</sequence>
<comment type="caution">
    <text evidence="1">The sequence shown here is derived from an EMBL/GenBank/DDBJ whole genome shotgun (WGS) entry which is preliminary data.</text>
</comment>
<name>A0A9E2W4H2_9BACT</name>
<keyword evidence="2" id="KW-1185">Reference proteome</keyword>
<protein>
    <recommendedName>
        <fullName evidence="3">RiboL-PSP-HEPN domain-containing protein</fullName>
    </recommendedName>
</protein>
<evidence type="ECO:0000313" key="2">
    <source>
        <dbReference type="Proteomes" id="UP000812270"/>
    </source>
</evidence>
<dbReference type="RefSeq" id="WP_217791469.1">
    <property type="nucleotide sequence ID" value="NZ_JAHSPG010000008.1"/>
</dbReference>
<gene>
    <name evidence="1" type="ORF">KTO63_11690</name>
</gene>
<evidence type="ECO:0000313" key="1">
    <source>
        <dbReference type="EMBL" id="MBV4357814.1"/>
    </source>
</evidence>
<proteinExistence type="predicted"/>
<dbReference type="Proteomes" id="UP000812270">
    <property type="component" value="Unassembled WGS sequence"/>
</dbReference>
<organism evidence="1 2">
    <name type="scientific">Pinibacter aurantiacus</name>
    <dbReference type="NCBI Taxonomy" id="2851599"/>
    <lineage>
        <taxon>Bacteria</taxon>
        <taxon>Pseudomonadati</taxon>
        <taxon>Bacteroidota</taxon>
        <taxon>Chitinophagia</taxon>
        <taxon>Chitinophagales</taxon>
        <taxon>Chitinophagaceae</taxon>
        <taxon>Pinibacter</taxon>
    </lineage>
</organism>
<dbReference type="EMBL" id="JAHSPG010000008">
    <property type="protein sequence ID" value="MBV4357814.1"/>
    <property type="molecule type" value="Genomic_DNA"/>
</dbReference>
<accession>A0A9E2W4H2</accession>